<dbReference type="GO" id="GO:0003725">
    <property type="term" value="F:double-stranded RNA binding"/>
    <property type="evidence" value="ECO:0007669"/>
    <property type="project" value="TreeGrafter"/>
</dbReference>
<feature type="domain" description="DRBM" evidence="3">
    <location>
        <begin position="122"/>
        <end position="198"/>
    </location>
</feature>
<dbReference type="GeneID" id="111274398"/>
<dbReference type="PANTHER" id="PTHR46205:SF3">
    <property type="entry name" value="LOQUACIOUS, ISOFORM B"/>
    <property type="match status" value="1"/>
</dbReference>
<dbReference type="Proteomes" id="UP000515121">
    <property type="component" value="Unplaced"/>
</dbReference>
<protein>
    <submittedName>
        <fullName evidence="5">Ribonuclease 3-like protein 1</fullName>
    </submittedName>
</protein>
<evidence type="ECO:0000313" key="4">
    <source>
        <dbReference type="Proteomes" id="UP000515121"/>
    </source>
</evidence>
<sequence>MEQAKSNKKHHRFHVNLKNLPPIDPSIIPPLYQDKYDNRSSRNEPNVVRLSSREGTELVEFDQLPRKADMAYGNLRLDMEVEEDVCLSSTKLIDPNSTKNFNRESEIFHSNLAVQDAPKMASAKSQLHEICAANNWKLPLYECCKEEGPSHMKLFTFKVVVEIQEASATILQCFSDPQSKKKVAAEHAAEGALWYLRHLGYFPPNKLSKASSLDS</sequence>
<dbReference type="RefSeq" id="XP_022714756.1">
    <property type="nucleotide sequence ID" value="XM_022859021.1"/>
</dbReference>
<organism evidence="4 5">
    <name type="scientific">Durio zibethinus</name>
    <name type="common">Durian</name>
    <dbReference type="NCBI Taxonomy" id="66656"/>
    <lineage>
        <taxon>Eukaryota</taxon>
        <taxon>Viridiplantae</taxon>
        <taxon>Streptophyta</taxon>
        <taxon>Embryophyta</taxon>
        <taxon>Tracheophyta</taxon>
        <taxon>Spermatophyta</taxon>
        <taxon>Magnoliopsida</taxon>
        <taxon>eudicotyledons</taxon>
        <taxon>Gunneridae</taxon>
        <taxon>Pentapetalae</taxon>
        <taxon>rosids</taxon>
        <taxon>malvids</taxon>
        <taxon>Malvales</taxon>
        <taxon>Malvaceae</taxon>
        <taxon>Helicteroideae</taxon>
        <taxon>Durio</taxon>
    </lineage>
</organism>
<keyword evidence="4" id="KW-1185">Reference proteome</keyword>
<proteinExistence type="predicted"/>
<dbReference type="GO" id="GO:0035197">
    <property type="term" value="F:siRNA binding"/>
    <property type="evidence" value="ECO:0007669"/>
    <property type="project" value="TreeGrafter"/>
</dbReference>
<dbReference type="InterPro" id="IPR014720">
    <property type="entry name" value="dsRBD_dom"/>
</dbReference>
<dbReference type="GO" id="GO:0005737">
    <property type="term" value="C:cytoplasm"/>
    <property type="evidence" value="ECO:0007669"/>
    <property type="project" value="TreeGrafter"/>
</dbReference>
<reference evidence="5" key="1">
    <citation type="submission" date="2025-08" db="UniProtKB">
        <authorList>
            <consortium name="RefSeq"/>
        </authorList>
    </citation>
    <scope>IDENTIFICATION</scope>
    <source>
        <tissue evidence="5">Fruit stalk</tissue>
    </source>
</reference>
<dbReference type="PANTHER" id="PTHR46205">
    <property type="entry name" value="LOQUACIOUS, ISOFORM B"/>
    <property type="match status" value="1"/>
</dbReference>
<evidence type="ECO:0000256" key="1">
    <source>
        <dbReference type="ARBA" id="ARBA00022884"/>
    </source>
</evidence>
<keyword evidence="1 2" id="KW-0694">RNA-binding</keyword>
<dbReference type="CDD" id="cd19869">
    <property type="entry name" value="DSRM_DCL_plant"/>
    <property type="match status" value="1"/>
</dbReference>
<dbReference type="GO" id="GO:0070578">
    <property type="term" value="C:RISC-loading complex"/>
    <property type="evidence" value="ECO:0007669"/>
    <property type="project" value="TreeGrafter"/>
</dbReference>
<gene>
    <name evidence="5" type="primary">LOC111274398</name>
</gene>
<dbReference type="GO" id="GO:0005634">
    <property type="term" value="C:nucleus"/>
    <property type="evidence" value="ECO:0007669"/>
    <property type="project" value="TreeGrafter"/>
</dbReference>
<dbReference type="GO" id="GO:0070920">
    <property type="term" value="P:regulation of regulatory ncRNA processing"/>
    <property type="evidence" value="ECO:0007669"/>
    <property type="project" value="TreeGrafter"/>
</dbReference>
<dbReference type="Gene3D" id="3.30.160.20">
    <property type="match status" value="1"/>
</dbReference>
<dbReference type="SMART" id="SM00358">
    <property type="entry name" value="DSRM"/>
    <property type="match status" value="1"/>
</dbReference>
<dbReference type="SUPFAM" id="SSF54768">
    <property type="entry name" value="dsRNA-binding domain-like"/>
    <property type="match status" value="1"/>
</dbReference>
<evidence type="ECO:0000256" key="2">
    <source>
        <dbReference type="PROSITE-ProRule" id="PRU00266"/>
    </source>
</evidence>
<dbReference type="Pfam" id="PF14709">
    <property type="entry name" value="DND1_DSRM"/>
    <property type="match status" value="1"/>
</dbReference>
<dbReference type="PROSITE" id="PS50137">
    <property type="entry name" value="DS_RBD"/>
    <property type="match status" value="1"/>
</dbReference>
<dbReference type="InterPro" id="IPR051247">
    <property type="entry name" value="RLC_Component"/>
</dbReference>
<evidence type="ECO:0000313" key="5">
    <source>
        <dbReference type="RefSeq" id="XP_022714756.1"/>
    </source>
</evidence>
<dbReference type="GO" id="GO:0016442">
    <property type="term" value="C:RISC complex"/>
    <property type="evidence" value="ECO:0007669"/>
    <property type="project" value="TreeGrafter"/>
</dbReference>
<accession>A0A6P5WH59</accession>
<dbReference type="GO" id="GO:0030422">
    <property type="term" value="P:siRNA processing"/>
    <property type="evidence" value="ECO:0007669"/>
    <property type="project" value="TreeGrafter"/>
</dbReference>
<dbReference type="KEGG" id="dzi:111274398"/>
<name>A0A6P5WH59_DURZI</name>
<dbReference type="OrthoDB" id="786951at2759"/>
<dbReference type="AlphaFoldDB" id="A0A6P5WH59"/>
<evidence type="ECO:0000259" key="3">
    <source>
        <dbReference type="PROSITE" id="PS50137"/>
    </source>
</evidence>